<sequence>MTTAKSSEINVLVPGPDNDLERWILKEAILERKLNLHAHEKEETKALHVAMERAIARSEVWACIEAWILGKRYHVETEA</sequence>
<comment type="caution">
    <text evidence="1">The sequence shown here is derived from an EMBL/GenBank/DDBJ whole genome shotgun (WGS) entry which is preliminary data.</text>
</comment>
<reference evidence="1 2" key="1">
    <citation type="submission" date="2022-01" db="EMBL/GenBank/DDBJ databases">
        <authorList>
            <person name="Xiong W."/>
            <person name="Schranz E."/>
        </authorList>
    </citation>
    <scope>NUCLEOTIDE SEQUENCE [LARGE SCALE GENOMIC DNA]</scope>
</reference>
<accession>A0AAU9ME59</accession>
<dbReference type="Proteomes" id="UP001157418">
    <property type="component" value="Unassembled WGS sequence"/>
</dbReference>
<dbReference type="AlphaFoldDB" id="A0AAU9ME59"/>
<name>A0AAU9ME59_9ASTR</name>
<keyword evidence="2" id="KW-1185">Reference proteome</keyword>
<evidence type="ECO:0000313" key="2">
    <source>
        <dbReference type="Proteomes" id="UP001157418"/>
    </source>
</evidence>
<proteinExistence type="predicted"/>
<dbReference type="EMBL" id="CAKMRJ010002223">
    <property type="protein sequence ID" value="CAH1426114.1"/>
    <property type="molecule type" value="Genomic_DNA"/>
</dbReference>
<evidence type="ECO:0000313" key="1">
    <source>
        <dbReference type="EMBL" id="CAH1426114.1"/>
    </source>
</evidence>
<protein>
    <submittedName>
        <fullName evidence="1">Uncharacterized protein</fullName>
    </submittedName>
</protein>
<organism evidence="1 2">
    <name type="scientific">Lactuca virosa</name>
    <dbReference type="NCBI Taxonomy" id="75947"/>
    <lineage>
        <taxon>Eukaryota</taxon>
        <taxon>Viridiplantae</taxon>
        <taxon>Streptophyta</taxon>
        <taxon>Embryophyta</taxon>
        <taxon>Tracheophyta</taxon>
        <taxon>Spermatophyta</taxon>
        <taxon>Magnoliopsida</taxon>
        <taxon>eudicotyledons</taxon>
        <taxon>Gunneridae</taxon>
        <taxon>Pentapetalae</taxon>
        <taxon>asterids</taxon>
        <taxon>campanulids</taxon>
        <taxon>Asterales</taxon>
        <taxon>Asteraceae</taxon>
        <taxon>Cichorioideae</taxon>
        <taxon>Cichorieae</taxon>
        <taxon>Lactucinae</taxon>
        <taxon>Lactuca</taxon>
    </lineage>
</organism>
<gene>
    <name evidence="1" type="ORF">LVIROSA_LOCUS13212</name>
</gene>